<organism evidence="1 2">
    <name type="scientific">Desulfobacula phenolica</name>
    <dbReference type="NCBI Taxonomy" id="90732"/>
    <lineage>
        <taxon>Bacteria</taxon>
        <taxon>Pseudomonadati</taxon>
        <taxon>Thermodesulfobacteriota</taxon>
        <taxon>Desulfobacteria</taxon>
        <taxon>Desulfobacterales</taxon>
        <taxon>Desulfobacteraceae</taxon>
        <taxon>Desulfobacula</taxon>
    </lineage>
</organism>
<evidence type="ECO:0000313" key="1">
    <source>
        <dbReference type="EMBL" id="SDU60928.1"/>
    </source>
</evidence>
<accession>A0A1H2JXM8</accession>
<dbReference type="Proteomes" id="UP000199608">
    <property type="component" value="Unassembled WGS sequence"/>
</dbReference>
<reference evidence="2" key="1">
    <citation type="submission" date="2016-10" db="EMBL/GenBank/DDBJ databases">
        <authorList>
            <person name="Varghese N."/>
            <person name="Submissions S."/>
        </authorList>
    </citation>
    <scope>NUCLEOTIDE SEQUENCE [LARGE SCALE GENOMIC DNA]</scope>
    <source>
        <strain evidence="2">DSM 3384</strain>
    </source>
</reference>
<protein>
    <submittedName>
        <fullName evidence="1">Hemolysin-type calcium-binding repeat-containing protein</fullName>
    </submittedName>
</protein>
<dbReference type="EMBL" id="FNLL01000017">
    <property type="protein sequence ID" value="SDU60928.1"/>
    <property type="molecule type" value="Genomic_DNA"/>
</dbReference>
<dbReference type="SUPFAM" id="SSF51120">
    <property type="entry name" value="beta-Roll"/>
    <property type="match status" value="3"/>
</dbReference>
<dbReference type="PROSITE" id="PS00018">
    <property type="entry name" value="EF_HAND_1"/>
    <property type="match status" value="1"/>
</dbReference>
<name>A0A1H2JXM8_9BACT</name>
<dbReference type="PRINTS" id="PR00313">
    <property type="entry name" value="CABNDNGRPT"/>
</dbReference>
<dbReference type="InterPro" id="IPR001343">
    <property type="entry name" value="Hemolysn_Ca-bd"/>
</dbReference>
<proteinExistence type="predicted"/>
<dbReference type="InterPro" id="IPR018247">
    <property type="entry name" value="EF_Hand_1_Ca_BS"/>
</dbReference>
<dbReference type="Pfam" id="PF00353">
    <property type="entry name" value="HemolysinCabind"/>
    <property type="match status" value="6"/>
</dbReference>
<dbReference type="InterPro" id="IPR011049">
    <property type="entry name" value="Serralysin-like_metalloprot_C"/>
</dbReference>
<evidence type="ECO:0000313" key="2">
    <source>
        <dbReference type="Proteomes" id="UP000199608"/>
    </source>
</evidence>
<keyword evidence="2" id="KW-1185">Reference proteome</keyword>
<dbReference type="Gene3D" id="2.150.10.10">
    <property type="entry name" value="Serralysin-like metalloprotease, C-terminal"/>
    <property type="match status" value="2"/>
</dbReference>
<dbReference type="AlphaFoldDB" id="A0A1H2JXM8"/>
<gene>
    <name evidence="1" type="ORF">SAMN04487931_1171</name>
</gene>
<sequence length="642" mass="68522">MNVSEIYGSAYNDTLTVDVSDDDDVFEGMWFLWGGDGADSLTGTFGESTMAMYLDSPDSVNITLAEENVIASVNDGWGNTDTLLNIHGVSGSDYNDTLSGSANNDGFFGTFGNDTINGSGGDFDWISYAWLESSQSYFDGVNIFLDIPIAIGLNINSETIFTDTLSGIENAWGSDYNDIINGSAGNNWLGGGDGDDQICGGDGHDRLFGDQGNDFLDGGDFFGVDPGNYVVYKDDPGPVTVLINYDSNGNYFTDSTATDGWGDTDTLTNISHIIGSEFDDNLTITITDGQNISDLDWYMWGMDGEDTLTGTFGERTMAMYLDDPDSVTVDLAATTATDGWGNTDTLNDIQGVSGSNFDDFLYGSTNEDGFFATFGNDTIDGREGSKDWVDYSFLDGQGDFFSVDIDLSTIVDTETTAYAKGLKSDGSTILFTDTLKNVEDVHGSAQADKIMGSSADNWLSGNDGNDILNGYIGGVDTLEGGAGSDTFEFMDAGAFGDFSSSDIIVDFDDSSDVIRFMETDLGFSADGEQKFTLVANGASISPTDCKVVGVMDTASADWADVVSILNVASITGGMTGDNDDTYFFVSNGNTTGSNSRIYYWDGDTDSNDSIDAGELKLIAELQDIDSSDFSSFTEAHFDIYSG</sequence>
<dbReference type="GO" id="GO:0005509">
    <property type="term" value="F:calcium ion binding"/>
    <property type="evidence" value="ECO:0007669"/>
    <property type="project" value="InterPro"/>
</dbReference>